<protein>
    <submittedName>
        <fullName evidence="1">DUF2989 domain-containing protein</fullName>
    </submittedName>
</protein>
<dbReference type="AlphaFoldDB" id="A0A6H1UCQ8"/>
<dbReference type="RefSeq" id="WP_168659890.1">
    <property type="nucleotide sequence ID" value="NZ_CP051180.1"/>
</dbReference>
<dbReference type="EMBL" id="CP051180">
    <property type="protein sequence ID" value="QIZ76628.1"/>
    <property type="molecule type" value="Genomic_DNA"/>
</dbReference>
<gene>
    <name evidence="1" type="ORF">HER31_06950</name>
</gene>
<evidence type="ECO:0000313" key="1">
    <source>
        <dbReference type="EMBL" id="QIZ76628.1"/>
    </source>
</evidence>
<dbReference type="Pfam" id="PF11207">
    <property type="entry name" value="DUF2989"/>
    <property type="match status" value="1"/>
</dbReference>
<dbReference type="PROSITE" id="PS51257">
    <property type="entry name" value="PROKAR_LIPOPROTEIN"/>
    <property type="match status" value="1"/>
</dbReference>
<accession>A0A6H1UCQ8</accession>
<proteinExistence type="predicted"/>
<evidence type="ECO:0000313" key="2">
    <source>
        <dbReference type="Proteomes" id="UP000501602"/>
    </source>
</evidence>
<organism evidence="1 2">
    <name type="scientific">Ferrimonas lipolytica</name>
    <dbReference type="NCBI Taxonomy" id="2724191"/>
    <lineage>
        <taxon>Bacteria</taxon>
        <taxon>Pseudomonadati</taxon>
        <taxon>Pseudomonadota</taxon>
        <taxon>Gammaproteobacteria</taxon>
        <taxon>Alteromonadales</taxon>
        <taxon>Ferrimonadaceae</taxon>
        <taxon>Ferrimonas</taxon>
    </lineage>
</organism>
<dbReference type="Proteomes" id="UP000501602">
    <property type="component" value="Chromosome"/>
</dbReference>
<dbReference type="KEGG" id="fes:HER31_06950"/>
<reference evidence="1 2" key="1">
    <citation type="submission" date="2020-04" db="EMBL/GenBank/DDBJ databases">
        <title>Ferrimonas sp. S7 isolated from sea water.</title>
        <authorList>
            <person name="Bae S.S."/>
            <person name="Baek K."/>
        </authorList>
    </citation>
    <scope>NUCLEOTIDE SEQUENCE [LARGE SCALE GENOMIC DNA]</scope>
    <source>
        <strain evidence="1 2">S7</strain>
    </source>
</reference>
<name>A0A6H1UCQ8_9GAMM</name>
<sequence>MKYSFVALATVVVLTACQPQLNSKQICADNPQLCADIDQKRWCRRPRSELVHTRYMAEQMPSATNTYQLLIDTESYQNCMATIADMVAKPGTNSNSNSTQWYLRSIDTLENLQKQTETDPDPLLSLYHWARSKDPAAKQRFLAAESAGKVIERKAKHQAAVYFLKNEPAKAHGYVMQLLSNYEIDQENDKELLDLSALSYLKNNLQEEALVMMIIGNSPQIAVGMIGGHFKVSDAELARFEQEADKVRRLLNKGNFEAEHWKL</sequence>
<dbReference type="InterPro" id="IPR021372">
    <property type="entry name" value="DUF2989"/>
</dbReference>
<keyword evidence="2" id="KW-1185">Reference proteome</keyword>